<dbReference type="PANTHER" id="PTHR42991">
    <property type="entry name" value="ALDEHYDE DEHYDROGENASE"/>
    <property type="match status" value="1"/>
</dbReference>
<evidence type="ECO:0000256" key="1">
    <source>
        <dbReference type="ARBA" id="ARBA00009986"/>
    </source>
</evidence>
<dbReference type="RefSeq" id="WP_167035994.1">
    <property type="nucleotide sequence ID" value="NZ_BAAANA010000001.1"/>
</dbReference>
<dbReference type="InterPro" id="IPR015590">
    <property type="entry name" value="Aldehyde_DH_dom"/>
</dbReference>
<reference evidence="4 5" key="1">
    <citation type="submission" date="2020-05" db="EMBL/GenBank/DDBJ databases">
        <title>MicrobeNet Type strains.</title>
        <authorList>
            <person name="Nicholson A.C."/>
        </authorList>
    </citation>
    <scope>NUCLEOTIDE SEQUENCE [LARGE SCALE GENOMIC DNA]</scope>
    <source>
        <strain evidence="4 5">JCM 14282</strain>
    </source>
</reference>
<dbReference type="SUPFAM" id="SSF53720">
    <property type="entry name" value="ALDH-like"/>
    <property type="match status" value="1"/>
</dbReference>
<dbReference type="GO" id="GO:0008911">
    <property type="term" value="F:lactaldehyde dehydrogenase (NAD+) activity"/>
    <property type="evidence" value="ECO:0007669"/>
    <property type="project" value="TreeGrafter"/>
</dbReference>
<organism evidence="4 5">
    <name type="scientific">Microbacterium ulmi</name>
    <dbReference type="NCBI Taxonomy" id="179095"/>
    <lineage>
        <taxon>Bacteria</taxon>
        <taxon>Bacillati</taxon>
        <taxon>Actinomycetota</taxon>
        <taxon>Actinomycetes</taxon>
        <taxon>Micrococcales</taxon>
        <taxon>Microbacteriaceae</taxon>
        <taxon>Microbacterium</taxon>
    </lineage>
</organism>
<keyword evidence="5" id="KW-1185">Reference proteome</keyword>
<evidence type="ECO:0000256" key="2">
    <source>
        <dbReference type="ARBA" id="ARBA00023002"/>
    </source>
</evidence>
<dbReference type="InterPro" id="IPR016161">
    <property type="entry name" value="Ald_DH/histidinol_DH"/>
</dbReference>
<dbReference type="Gene3D" id="3.40.309.10">
    <property type="entry name" value="Aldehyde Dehydrogenase, Chain A, domain 2"/>
    <property type="match status" value="1"/>
</dbReference>
<evidence type="ECO:0000259" key="3">
    <source>
        <dbReference type="Pfam" id="PF00171"/>
    </source>
</evidence>
<accession>A0A7Y2Q269</accession>
<dbReference type="Gene3D" id="3.40.605.10">
    <property type="entry name" value="Aldehyde Dehydrogenase, Chain A, domain 1"/>
    <property type="match status" value="1"/>
</dbReference>
<comment type="caution">
    <text evidence="4">The sequence shown here is derived from an EMBL/GenBank/DDBJ whole genome shotgun (WGS) entry which is preliminary data.</text>
</comment>
<name>A0A7Y2Q269_9MICO</name>
<keyword evidence="2" id="KW-0560">Oxidoreductase</keyword>
<sequence length="489" mass="51938">MRRGELLIGGEWVQTREHDVVLSPYDRHVVGEVGRASADDTRRAIAIAAAAHRAGGAPPDHHRADILAAASALVREREESLATCIAEEAGKPLRAARAEVERGAETLMFASVEARRLAGHVIPTAAAPSGTDKLGFTTLHPKGVVAAVSPFNFPFNLVCHKLAPAFAAGCPVVLKPAGQTPFVALELAAILLEAGWPREFLSVLTGPAREIGDVFVESDDVRVLTFTGSTEVGYGLAAASPKKTVLLELGSNSPVIVDDTADLEFAAGRVAATAFANAGQSCISAQRLYVHESVAESFLGDLVARTEALVTGDPLDEATDVGPLIRPEERDRVLSWIRQAVDEGARVRTGGAVNDDGTLLPTIIDRATPAMKVCELEVFGPVLAVQTYDDFGEAIALSNASRYGLHAGVFTTSLSRALRAARELSFGGVNINESPTFRLDQQPYGGVRDSGNTREGPAFAIHDYLDERAILLQFPPDGSERAARERASR</sequence>
<dbReference type="Pfam" id="PF00171">
    <property type="entry name" value="Aldedh"/>
    <property type="match status" value="1"/>
</dbReference>
<dbReference type="InterPro" id="IPR051020">
    <property type="entry name" value="ALDH-related_metabolic_enz"/>
</dbReference>
<evidence type="ECO:0000313" key="4">
    <source>
        <dbReference type="EMBL" id="NNH04705.1"/>
    </source>
</evidence>
<dbReference type="AlphaFoldDB" id="A0A7Y2Q269"/>
<feature type="domain" description="Aldehyde dehydrogenase" evidence="3">
    <location>
        <begin position="14"/>
        <end position="468"/>
    </location>
</feature>
<gene>
    <name evidence="4" type="ORF">HLA99_12705</name>
</gene>
<dbReference type="PANTHER" id="PTHR42991:SF1">
    <property type="entry name" value="ALDEHYDE DEHYDROGENASE"/>
    <property type="match status" value="1"/>
</dbReference>
<dbReference type="InterPro" id="IPR016163">
    <property type="entry name" value="Ald_DH_C"/>
</dbReference>
<dbReference type="EMBL" id="JABEMB010000021">
    <property type="protein sequence ID" value="NNH04705.1"/>
    <property type="molecule type" value="Genomic_DNA"/>
</dbReference>
<dbReference type="Proteomes" id="UP000543598">
    <property type="component" value="Unassembled WGS sequence"/>
</dbReference>
<dbReference type="InterPro" id="IPR016162">
    <property type="entry name" value="Ald_DH_N"/>
</dbReference>
<proteinExistence type="inferred from homology"/>
<protein>
    <submittedName>
        <fullName evidence="4">Aldehyde dehydrogenase family protein</fullName>
    </submittedName>
</protein>
<comment type="similarity">
    <text evidence="1">Belongs to the aldehyde dehydrogenase family.</text>
</comment>
<evidence type="ECO:0000313" key="5">
    <source>
        <dbReference type="Proteomes" id="UP000543598"/>
    </source>
</evidence>